<comment type="caution">
    <text evidence="2">The sequence shown here is derived from an EMBL/GenBank/DDBJ whole genome shotgun (WGS) entry which is preliminary data.</text>
</comment>
<evidence type="ECO:0000259" key="1">
    <source>
        <dbReference type="PROSITE" id="PS51186"/>
    </source>
</evidence>
<protein>
    <submittedName>
        <fullName evidence="2">Acetyltransferase</fullName>
    </submittedName>
</protein>
<dbReference type="SUPFAM" id="SSF55729">
    <property type="entry name" value="Acyl-CoA N-acyltransferases (Nat)"/>
    <property type="match status" value="1"/>
</dbReference>
<keyword evidence="2" id="KW-0808">Transferase</keyword>
<dbReference type="Gene3D" id="3.40.630.30">
    <property type="match status" value="1"/>
</dbReference>
<reference evidence="2 3" key="1">
    <citation type="submission" date="2015-06" db="EMBL/GenBank/DDBJ databases">
        <title>Recapitulation of the evolution of biosynthetic gene clusters reveals hidden chemical diversity on bacterial genomes.</title>
        <authorList>
            <person name="Cruz-Morales P."/>
            <person name="Martinez-Guerrero C."/>
            <person name="Morales-Escalante M.A."/>
            <person name="Yanez-Guerra L.A."/>
            <person name="Kopp J.F."/>
            <person name="Feldmann J."/>
            <person name="Ramos-Aboites H.E."/>
            <person name="Barona-Gomez F."/>
        </authorList>
    </citation>
    <scope>NUCLEOTIDE SEQUENCE [LARGE SCALE GENOMIC DNA]</scope>
    <source>
        <strain evidence="2 3">ATCC 31245</strain>
    </source>
</reference>
<dbReference type="Pfam" id="PF00583">
    <property type="entry name" value="Acetyltransf_1"/>
    <property type="match status" value="1"/>
</dbReference>
<sequence>MNNELPDGYELSTDPARLDADLVHRWLSQDAYWALGRSREKHERAVAHSLNFGVYETATGAQVGYARVVTDRATFAWLCDVYVDRAARGTGLGTALVAAVRDHLAPYGLRRVMLATADAHAVYAKVGYEPLADREKWMLYGEQ</sequence>
<evidence type="ECO:0000313" key="3">
    <source>
        <dbReference type="Proteomes" id="UP000035932"/>
    </source>
</evidence>
<dbReference type="EMBL" id="LFML01000100">
    <property type="protein sequence ID" value="KMO95480.1"/>
    <property type="molecule type" value="Genomic_DNA"/>
</dbReference>
<dbReference type="PANTHER" id="PTHR43233:SF1">
    <property type="entry name" value="FAMILY N-ACETYLTRANSFERASE, PUTATIVE (AFU_ORTHOLOGUE AFUA_6G03350)-RELATED"/>
    <property type="match status" value="1"/>
</dbReference>
<dbReference type="OrthoDB" id="3216107at2"/>
<dbReference type="InterPro" id="IPR000182">
    <property type="entry name" value="GNAT_dom"/>
</dbReference>
<dbReference type="Proteomes" id="UP000035932">
    <property type="component" value="Unassembled WGS sequence"/>
</dbReference>
<dbReference type="AlphaFoldDB" id="A0A0J6XHI5"/>
<name>A0A0J6XHI5_9ACTN</name>
<dbReference type="PROSITE" id="PS51186">
    <property type="entry name" value="GNAT"/>
    <property type="match status" value="1"/>
</dbReference>
<gene>
    <name evidence="2" type="ORF">ACS04_23495</name>
</gene>
<dbReference type="PANTHER" id="PTHR43233">
    <property type="entry name" value="FAMILY N-ACETYLTRANSFERASE, PUTATIVE (AFU_ORTHOLOGUE AFUA_6G03350)-RELATED"/>
    <property type="match status" value="1"/>
</dbReference>
<feature type="domain" description="N-acetyltransferase" evidence="1">
    <location>
        <begin position="1"/>
        <end position="143"/>
    </location>
</feature>
<accession>A0A0J6XHI5</accession>
<dbReference type="RefSeq" id="WP_048478704.1">
    <property type="nucleotide sequence ID" value="NZ_JBIRUD010000001.1"/>
</dbReference>
<dbReference type="PATRIC" id="fig|66430.4.peg.173"/>
<organism evidence="2 3">
    <name type="scientific">Streptomyces roseus</name>
    <dbReference type="NCBI Taxonomy" id="66430"/>
    <lineage>
        <taxon>Bacteria</taxon>
        <taxon>Bacillati</taxon>
        <taxon>Actinomycetota</taxon>
        <taxon>Actinomycetes</taxon>
        <taxon>Kitasatosporales</taxon>
        <taxon>Streptomycetaceae</taxon>
        <taxon>Streptomyces</taxon>
    </lineage>
</organism>
<dbReference type="GO" id="GO:0016747">
    <property type="term" value="F:acyltransferase activity, transferring groups other than amino-acyl groups"/>
    <property type="evidence" value="ECO:0007669"/>
    <property type="project" value="InterPro"/>
</dbReference>
<dbReference type="InterPro" id="IPR053144">
    <property type="entry name" value="Acetyltransferase_Butenolide"/>
</dbReference>
<dbReference type="CDD" id="cd04301">
    <property type="entry name" value="NAT_SF"/>
    <property type="match status" value="1"/>
</dbReference>
<proteinExistence type="predicted"/>
<dbReference type="STRING" id="66430.ACS04_23495"/>
<evidence type="ECO:0000313" key="2">
    <source>
        <dbReference type="EMBL" id="KMO95480.1"/>
    </source>
</evidence>
<keyword evidence="3" id="KW-1185">Reference proteome</keyword>
<dbReference type="InterPro" id="IPR016181">
    <property type="entry name" value="Acyl_CoA_acyltransferase"/>
</dbReference>